<gene>
    <name evidence="1" type="ORF">LS71_001055</name>
</gene>
<organism evidence="1 2">
    <name type="scientific">Helicobacter jaachi</name>
    <dbReference type="NCBI Taxonomy" id="1677920"/>
    <lineage>
        <taxon>Bacteria</taxon>
        <taxon>Pseudomonadati</taxon>
        <taxon>Campylobacterota</taxon>
        <taxon>Epsilonproteobacteria</taxon>
        <taxon>Campylobacterales</taxon>
        <taxon>Helicobacteraceae</taxon>
        <taxon>Helicobacter</taxon>
    </lineage>
</organism>
<dbReference type="EMBL" id="JRPR02000001">
    <property type="protein sequence ID" value="TLD97375.1"/>
    <property type="molecule type" value="Genomic_DNA"/>
</dbReference>
<dbReference type="InterPro" id="IPR027417">
    <property type="entry name" value="P-loop_NTPase"/>
</dbReference>
<protein>
    <submittedName>
        <fullName evidence="1">DNA polymerase III subunit delta</fullName>
    </submittedName>
</protein>
<dbReference type="RefSeq" id="WP_034353125.1">
    <property type="nucleotide sequence ID" value="NZ_JRPR02000001.1"/>
</dbReference>
<name>A0A4U8TBT5_9HELI</name>
<dbReference type="Proteomes" id="UP000029733">
    <property type="component" value="Unassembled WGS sequence"/>
</dbReference>
<proteinExistence type="predicted"/>
<reference evidence="1 2" key="1">
    <citation type="journal article" date="2014" name="Genome Announc.">
        <title>Draft genome sequences of eight enterohepatic helicobacter species isolated from both laboratory and wild rodents.</title>
        <authorList>
            <person name="Sheh A."/>
            <person name="Shen Z."/>
            <person name="Fox J.G."/>
        </authorList>
    </citation>
    <scope>NUCLEOTIDE SEQUENCE [LARGE SCALE GENOMIC DNA]</scope>
    <source>
        <strain evidence="1 2">MIT 09-6949</strain>
    </source>
</reference>
<dbReference type="AlphaFoldDB" id="A0A4U8TBT5"/>
<dbReference type="OrthoDB" id="9811073at2"/>
<dbReference type="Gene3D" id="3.40.50.300">
    <property type="entry name" value="P-loop containing nucleotide triphosphate hydrolases"/>
    <property type="match status" value="1"/>
</dbReference>
<dbReference type="SUPFAM" id="SSF52540">
    <property type="entry name" value="P-loop containing nucleoside triphosphate hydrolases"/>
    <property type="match status" value="1"/>
</dbReference>
<evidence type="ECO:0000313" key="2">
    <source>
        <dbReference type="Proteomes" id="UP000029733"/>
    </source>
</evidence>
<keyword evidence="2" id="KW-1185">Reference proteome</keyword>
<accession>A0A4U8TBT5</accession>
<dbReference type="STRING" id="1677920.LS71_02355"/>
<sequence length="206" mass="23761">MIGIIHITPFAKELISELTLDRDTRFYHIFEVEEFKIDNAKEVIAQSYLTYEQETLIILSANKYNSAAQNALLKIIEEPPQNVQFIIIAKNKNALLPTIRSRMRLISHKVSKPIEAFALDVKKLSLEDIYTFCKHNDSAPHSKEEIKVRIQSLLFALFDAGIRLTQRELALFDKAIALNQNDATEKENYIFLPLLLRIYQKQKGAK</sequence>
<dbReference type="NCBIfam" id="NF006296">
    <property type="entry name" value="PRK08485.1"/>
    <property type="match status" value="1"/>
</dbReference>
<dbReference type="Pfam" id="PF13177">
    <property type="entry name" value="DNA_pol3_delta2"/>
    <property type="match status" value="1"/>
</dbReference>
<comment type="caution">
    <text evidence="1">The sequence shown here is derived from an EMBL/GenBank/DDBJ whole genome shotgun (WGS) entry which is preliminary data.</text>
</comment>
<evidence type="ECO:0000313" key="1">
    <source>
        <dbReference type="EMBL" id="TLD97375.1"/>
    </source>
</evidence>